<dbReference type="Proteomes" id="UP000295375">
    <property type="component" value="Unassembled WGS sequence"/>
</dbReference>
<evidence type="ECO:0000313" key="3">
    <source>
        <dbReference type="EMBL" id="TDQ44142.1"/>
    </source>
</evidence>
<accession>A0A4R6UDJ4</accession>
<reference evidence="3 4" key="1">
    <citation type="submission" date="2019-03" db="EMBL/GenBank/DDBJ databases">
        <title>Genomic Encyclopedia of Type Strains, Phase IV (KMG-IV): sequencing the most valuable type-strain genomes for metagenomic binning, comparative biology and taxonomic classification.</title>
        <authorList>
            <person name="Goeker M."/>
        </authorList>
    </citation>
    <scope>NUCLEOTIDE SEQUENCE [LARGE SCALE GENOMIC DNA]</scope>
    <source>
        <strain evidence="3 4">DSM 103792</strain>
    </source>
</reference>
<dbReference type="Gene3D" id="3.40.50.12370">
    <property type="match status" value="1"/>
</dbReference>
<evidence type="ECO:0000256" key="1">
    <source>
        <dbReference type="ARBA" id="ARBA00008791"/>
    </source>
</evidence>
<evidence type="ECO:0000259" key="2">
    <source>
        <dbReference type="Pfam" id="PF00582"/>
    </source>
</evidence>
<dbReference type="PANTHER" id="PTHR46268:SF6">
    <property type="entry name" value="UNIVERSAL STRESS PROTEIN UP12"/>
    <property type="match status" value="1"/>
</dbReference>
<protein>
    <submittedName>
        <fullName evidence="3">Nucleotide-binding universal stress UspA family protein</fullName>
    </submittedName>
</protein>
<name>A0A4R6UDJ4_9GAMM</name>
<comment type="caution">
    <text evidence="3">The sequence shown here is derived from an EMBL/GenBank/DDBJ whole genome shotgun (WGS) entry which is preliminary data.</text>
</comment>
<dbReference type="Pfam" id="PF00582">
    <property type="entry name" value="Usp"/>
    <property type="match status" value="2"/>
</dbReference>
<dbReference type="PRINTS" id="PR01438">
    <property type="entry name" value="UNVRSLSTRESS"/>
</dbReference>
<evidence type="ECO:0000313" key="4">
    <source>
        <dbReference type="Proteomes" id="UP000295375"/>
    </source>
</evidence>
<dbReference type="RefSeq" id="WP_133593397.1">
    <property type="nucleotide sequence ID" value="NZ_CP037953.1"/>
</dbReference>
<gene>
    <name evidence="3" type="ORF">EV696_12624</name>
</gene>
<proteinExistence type="inferred from homology"/>
<dbReference type="EMBL" id="SNYM01000026">
    <property type="protein sequence ID" value="TDQ44142.1"/>
    <property type="molecule type" value="Genomic_DNA"/>
</dbReference>
<dbReference type="OrthoDB" id="9804721at2"/>
<dbReference type="CDD" id="cd00293">
    <property type="entry name" value="USP-like"/>
    <property type="match status" value="2"/>
</dbReference>
<keyword evidence="4" id="KW-1185">Reference proteome</keyword>
<dbReference type="InterPro" id="IPR006015">
    <property type="entry name" value="Universal_stress_UspA"/>
</dbReference>
<feature type="domain" description="UspA" evidence="2">
    <location>
        <begin position="206"/>
        <end position="281"/>
    </location>
</feature>
<dbReference type="SUPFAM" id="SSF52402">
    <property type="entry name" value="Adenine nucleotide alpha hydrolases-like"/>
    <property type="match status" value="2"/>
</dbReference>
<dbReference type="AlphaFoldDB" id="A0A4R6UDJ4"/>
<sequence length="281" mass="30338">MSHVMACIDGSRSSAAVCDSACWASAKLSAPLSFLHVLDQQKFPVKSNLTGNIGLGSREHLLDELAALDEQRNKLALEQGRVMLDAAVKHARANGINEPHQLQRHGALADTLQELEQGIRLLVLGRHGSDSAADHVGSQLERIIRIMHRPILVVPDEFTAPRSAMLAFDGSPTIQKGVQMLAASQLCRDLPIHLVMIGADTADAAAQINSAERQLQDAGFDTVTAIRAGDVEQSLHAYQAANGIDLLIMGAYGHSRIRQFLVGSTTNHMIRTSTTPILLLR</sequence>
<feature type="domain" description="UspA" evidence="2">
    <location>
        <begin position="2"/>
        <end position="155"/>
    </location>
</feature>
<dbReference type="PANTHER" id="PTHR46268">
    <property type="entry name" value="STRESS RESPONSE PROTEIN NHAX"/>
    <property type="match status" value="1"/>
</dbReference>
<organism evidence="3 4">
    <name type="scientific">Permianibacter aggregans</name>
    <dbReference type="NCBI Taxonomy" id="1510150"/>
    <lineage>
        <taxon>Bacteria</taxon>
        <taxon>Pseudomonadati</taxon>
        <taxon>Pseudomonadota</taxon>
        <taxon>Gammaproteobacteria</taxon>
        <taxon>Pseudomonadales</taxon>
        <taxon>Pseudomonadaceae</taxon>
        <taxon>Permianibacter</taxon>
    </lineage>
</organism>
<comment type="similarity">
    <text evidence="1">Belongs to the universal stress protein A family.</text>
</comment>
<dbReference type="InterPro" id="IPR006016">
    <property type="entry name" value="UspA"/>
</dbReference>